<keyword evidence="2" id="KW-1185">Reference proteome</keyword>
<sequence length="363" mass="42468">MAATVENFFDNTDTGRKNLRTCILYEYLRGCTPREALLELKKAKSDCSSIEEVVYWFARFDIGKYSPLLENIENVHDYNAYGPQHESHQLNQDELKKINEKREDFLKTATERPDRVNKDEVNFFKDLNEHTEFKEIEIRANTQSRPKYISIAMECKTEGKTHTAMSEIYDCNNGVVLRCARNTCFFEGKDFYNYLGVTVEELKTLRSKCNNKRITKLTFQFDEKNQSCELYNYLFGKARNPISIDENHQILFKATELCLRNGNKPVTKSIEVSKMFDCKTLIIQEEQLSKEEANRAFQEFGERSQDTNMRECQIHVKSHGVQEDDFKQYSREITVSVDTDLITFKRNSSRSPSAKQAQEKMDH</sequence>
<accession>A0A1I7SYS9</accession>
<dbReference type="Proteomes" id="UP000095282">
    <property type="component" value="Unplaced"/>
</dbReference>
<dbReference type="Pfam" id="PF17906">
    <property type="entry name" value="HTH_48"/>
    <property type="match status" value="1"/>
</dbReference>
<evidence type="ECO:0000259" key="1">
    <source>
        <dbReference type="Pfam" id="PF17906"/>
    </source>
</evidence>
<evidence type="ECO:0000313" key="2">
    <source>
        <dbReference type="Proteomes" id="UP000095282"/>
    </source>
</evidence>
<protein>
    <submittedName>
        <fullName evidence="3">HTH_48 domain-containing protein</fullName>
    </submittedName>
</protein>
<reference evidence="3" key="1">
    <citation type="submission" date="2016-11" db="UniProtKB">
        <authorList>
            <consortium name="WormBaseParasite"/>
        </authorList>
    </citation>
    <scope>IDENTIFICATION</scope>
</reference>
<name>A0A1I7SYS9_9PELO</name>
<evidence type="ECO:0000313" key="3">
    <source>
        <dbReference type="WBParaSite" id="Csp11.Scaffold354.g862.t1"/>
    </source>
</evidence>
<dbReference type="AlphaFoldDB" id="A0A1I7SYS9"/>
<dbReference type="WBParaSite" id="Csp11.Scaffold354.g862.t1">
    <property type="protein sequence ID" value="Csp11.Scaffold354.g862.t1"/>
    <property type="gene ID" value="Csp11.Scaffold354.g862"/>
</dbReference>
<feature type="domain" description="Mos1 transposase HTH" evidence="1">
    <location>
        <begin position="16"/>
        <end position="61"/>
    </location>
</feature>
<organism evidence="2 3">
    <name type="scientific">Caenorhabditis tropicalis</name>
    <dbReference type="NCBI Taxonomy" id="1561998"/>
    <lineage>
        <taxon>Eukaryota</taxon>
        <taxon>Metazoa</taxon>
        <taxon>Ecdysozoa</taxon>
        <taxon>Nematoda</taxon>
        <taxon>Chromadorea</taxon>
        <taxon>Rhabditida</taxon>
        <taxon>Rhabditina</taxon>
        <taxon>Rhabditomorpha</taxon>
        <taxon>Rhabditoidea</taxon>
        <taxon>Rhabditidae</taxon>
        <taxon>Peloderinae</taxon>
        <taxon>Caenorhabditis</taxon>
    </lineage>
</organism>
<dbReference type="InterPro" id="IPR041426">
    <property type="entry name" value="Mos1_HTH"/>
</dbReference>
<proteinExistence type="predicted"/>